<name>A0A816FVN3_ADIRI</name>
<dbReference type="InterPro" id="IPR036397">
    <property type="entry name" value="RNaseH_sf"/>
</dbReference>
<comment type="caution">
    <text evidence="3">The sequence shown here is derived from an EMBL/GenBank/DDBJ whole genome shotgun (WGS) entry which is preliminary data.</text>
</comment>
<dbReference type="InterPro" id="IPR038717">
    <property type="entry name" value="Tc1-like_DDE_dom"/>
</dbReference>
<dbReference type="AlphaFoldDB" id="A0A816FVN3"/>
<accession>A0A816FVN3</accession>
<evidence type="ECO:0000313" key="2">
    <source>
        <dbReference type="EMBL" id="CAF1534459.1"/>
    </source>
</evidence>
<dbReference type="EMBL" id="CAJNOR010012268">
    <property type="protein sequence ID" value="CAF1666672.1"/>
    <property type="molecule type" value="Genomic_DNA"/>
</dbReference>
<dbReference type="EMBL" id="CAJNOJ010000933">
    <property type="protein sequence ID" value="CAF1534459.1"/>
    <property type="molecule type" value="Genomic_DNA"/>
</dbReference>
<keyword evidence="4" id="KW-1185">Reference proteome</keyword>
<evidence type="ECO:0000259" key="1">
    <source>
        <dbReference type="Pfam" id="PF13358"/>
    </source>
</evidence>
<feature type="domain" description="Tc1-like transposase DDE" evidence="1">
    <location>
        <begin position="36"/>
        <end position="114"/>
    </location>
</feature>
<dbReference type="OrthoDB" id="4843387at2759"/>
<dbReference type="Proteomes" id="UP000663852">
    <property type="component" value="Unassembled WGS sequence"/>
</dbReference>
<sequence length="166" mass="18893">MNIGDGGKVGIWGGISGFGTTSAKIYTQNMNGQLYCDVLQNQVKQSMAKIPKNIKMIFQQDLAPWHTSNIVKDKIAKLKFHALDWTPKSPDLNPIEMLWSIIDKKLASKPIYSKTALIDRLQEEWNNIDRSLCIKWVESMPERILRCLDAKGGHFLSLFLKDFVLV</sequence>
<dbReference type="PANTHER" id="PTHR47326">
    <property type="entry name" value="TRANSPOSABLE ELEMENT TC3 TRANSPOSASE-LIKE PROTEIN"/>
    <property type="match status" value="1"/>
</dbReference>
<evidence type="ECO:0000313" key="4">
    <source>
        <dbReference type="Proteomes" id="UP000663828"/>
    </source>
</evidence>
<evidence type="ECO:0000313" key="3">
    <source>
        <dbReference type="EMBL" id="CAF1666672.1"/>
    </source>
</evidence>
<dbReference type="GO" id="GO:0003676">
    <property type="term" value="F:nucleic acid binding"/>
    <property type="evidence" value="ECO:0007669"/>
    <property type="project" value="InterPro"/>
</dbReference>
<gene>
    <name evidence="2" type="ORF">EDS130_LOCUS44835</name>
    <name evidence="3" type="ORF">XAT740_LOCUS57906</name>
</gene>
<dbReference type="Proteomes" id="UP000663828">
    <property type="component" value="Unassembled WGS sequence"/>
</dbReference>
<proteinExistence type="predicted"/>
<dbReference type="Pfam" id="PF13358">
    <property type="entry name" value="DDE_3"/>
    <property type="match status" value="1"/>
</dbReference>
<dbReference type="Gene3D" id="3.30.420.10">
    <property type="entry name" value="Ribonuclease H-like superfamily/Ribonuclease H"/>
    <property type="match status" value="1"/>
</dbReference>
<dbReference type="PANTHER" id="PTHR47326:SF1">
    <property type="entry name" value="HTH PSQ-TYPE DOMAIN-CONTAINING PROTEIN"/>
    <property type="match status" value="1"/>
</dbReference>
<organism evidence="3 4">
    <name type="scientific">Adineta ricciae</name>
    <name type="common">Rotifer</name>
    <dbReference type="NCBI Taxonomy" id="249248"/>
    <lineage>
        <taxon>Eukaryota</taxon>
        <taxon>Metazoa</taxon>
        <taxon>Spiralia</taxon>
        <taxon>Gnathifera</taxon>
        <taxon>Rotifera</taxon>
        <taxon>Eurotatoria</taxon>
        <taxon>Bdelloidea</taxon>
        <taxon>Adinetida</taxon>
        <taxon>Adinetidae</taxon>
        <taxon>Adineta</taxon>
    </lineage>
</organism>
<reference evidence="3" key="1">
    <citation type="submission" date="2021-02" db="EMBL/GenBank/DDBJ databases">
        <authorList>
            <person name="Nowell W R."/>
        </authorList>
    </citation>
    <scope>NUCLEOTIDE SEQUENCE</scope>
</reference>
<protein>
    <recommendedName>
        <fullName evidence="1">Tc1-like transposase DDE domain-containing protein</fullName>
    </recommendedName>
</protein>